<proteinExistence type="predicted"/>
<keyword evidence="2" id="KW-1003">Cell membrane</keyword>
<gene>
    <name evidence="8" type="ORF">KARMA_0200</name>
</gene>
<dbReference type="Proteomes" id="UP000184085">
    <property type="component" value="Unassembled WGS sequence"/>
</dbReference>
<accession>A0A1M4MWD2</accession>
<dbReference type="InterPro" id="IPR051311">
    <property type="entry name" value="DedA_domain"/>
</dbReference>
<evidence type="ECO:0000256" key="6">
    <source>
        <dbReference type="SAM" id="Phobius"/>
    </source>
</evidence>
<feature type="transmembrane region" description="Helical" evidence="6">
    <location>
        <begin position="16"/>
        <end position="38"/>
    </location>
</feature>
<keyword evidence="9" id="KW-1185">Reference proteome</keyword>
<comment type="subcellular location">
    <subcellularLocation>
        <location evidence="1">Cell membrane</location>
        <topology evidence="1">Multi-pass membrane protein</topology>
    </subcellularLocation>
</comment>
<dbReference type="Pfam" id="PF09335">
    <property type="entry name" value="VTT_dom"/>
    <property type="match status" value="1"/>
</dbReference>
<dbReference type="RefSeq" id="WP_072702617.1">
    <property type="nucleotide sequence ID" value="NZ_FMJB01000014.1"/>
</dbReference>
<evidence type="ECO:0000256" key="5">
    <source>
        <dbReference type="ARBA" id="ARBA00023136"/>
    </source>
</evidence>
<dbReference type="EMBL" id="FMJB01000014">
    <property type="protein sequence ID" value="SCM66028.1"/>
    <property type="molecule type" value="Genomic_DNA"/>
</dbReference>
<feature type="transmembrane region" description="Helical" evidence="6">
    <location>
        <begin position="45"/>
        <end position="66"/>
    </location>
</feature>
<name>A0A1M4MWD2_9RHOB</name>
<evidence type="ECO:0000313" key="8">
    <source>
        <dbReference type="EMBL" id="SCM66028.1"/>
    </source>
</evidence>
<evidence type="ECO:0000313" key="9">
    <source>
        <dbReference type="Proteomes" id="UP000184085"/>
    </source>
</evidence>
<evidence type="ECO:0000256" key="3">
    <source>
        <dbReference type="ARBA" id="ARBA00022692"/>
    </source>
</evidence>
<keyword evidence="5 6" id="KW-0472">Membrane</keyword>
<feature type="domain" description="VTT" evidence="7">
    <location>
        <begin position="42"/>
        <end position="151"/>
    </location>
</feature>
<feature type="transmembrane region" description="Helical" evidence="6">
    <location>
        <begin position="103"/>
        <end position="124"/>
    </location>
</feature>
<keyword evidence="3 6" id="KW-0812">Transmembrane</keyword>
<dbReference type="PANTHER" id="PTHR42709">
    <property type="entry name" value="ALKALINE PHOSPHATASE LIKE PROTEIN"/>
    <property type="match status" value="1"/>
</dbReference>
<dbReference type="GO" id="GO:0005886">
    <property type="term" value="C:plasma membrane"/>
    <property type="evidence" value="ECO:0007669"/>
    <property type="project" value="UniProtKB-SubCell"/>
</dbReference>
<dbReference type="AlphaFoldDB" id="A0A1M4MWD2"/>
<evidence type="ECO:0000256" key="4">
    <source>
        <dbReference type="ARBA" id="ARBA00022989"/>
    </source>
</evidence>
<protein>
    <submittedName>
        <fullName evidence="8">Putative membrane protein</fullName>
    </submittedName>
</protein>
<evidence type="ECO:0000259" key="7">
    <source>
        <dbReference type="Pfam" id="PF09335"/>
    </source>
</evidence>
<feature type="transmembrane region" description="Helical" evidence="6">
    <location>
        <begin position="160"/>
        <end position="184"/>
    </location>
</feature>
<organism evidence="8 9">
    <name type="scientific">Donghicola eburneus</name>
    <dbReference type="NCBI Taxonomy" id="393278"/>
    <lineage>
        <taxon>Bacteria</taxon>
        <taxon>Pseudomonadati</taxon>
        <taxon>Pseudomonadota</taxon>
        <taxon>Alphaproteobacteria</taxon>
        <taxon>Rhodobacterales</taxon>
        <taxon>Roseobacteraceae</taxon>
        <taxon>Donghicola</taxon>
    </lineage>
</organism>
<sequence>MIDLTTIQNLIATHGLWVVAPIAVLEGPIVSVISAWLAQRGLFDLTQLILVLVLADLAGDALLYALGRWGLHLLPATWLRRVGLREGRLRLMSRKFGHQGGRILTLGKLTHAAGAAVLVAAGLARMPFAAFMLYNTLATIPKTLAFVALGYLIGHTYRLIYLWLSNASLAVLAAMAIALAAWMLRLRACK</sequence>
<evidence type="ECO:0000256" key="2">
    <source>
        <dbReference type="ARBA" id="ARBA00022475"/>
    </source>
</evidence>
<feature type="transmembrane region" description="Helical" evidence="6">
    <location>
        <begin position="131"/>
        <end position="154"/>
    </location>
</feature>
<reference evidence="9" key="1">
    <citation type="submission" date="2016-09" db="EMBL/GenBank/DDBJ databases">
        <authorList>
            <person name="Wibberg D."/>
        </authorList>
    </citation>
    <scope>NUCLEOTIDE SEQUENCE [LARGE SCALE GENOMIC DNA]</scope>
</reference>
<keyword evidence="4 6" id="KW-1133">Transmembrane helix</keyword>
<evidence type="ECO:0000256" key="1">
    <source>
        <dbReference type="ARBA" id="ARBA00004651"/>
    </source>
</evidence>
<dbReference type="PANTHER" id="PTHR42709:SF6">
    <property type="entry name" value="UNDECAPRENYL PHOSPHATE TRANSPORTER A"/>
    <property type="match status" value="1"/>
</dbReference>
<dbReference type="InterPro" id="IPR032816">
    <property type="entry name" value="VTT_dom"/>
</dbReference>